<sequence>MTQVVTIDLAIAARLCKASGFTLGRVLCSYHRHYGHRMWEIEGREMFPKRNPRVRFDRLGNEIARLSGGRKRLRDKDLLALFKDRK</sequence>
<proteinExistence type="predicted"/>
<accession>A0A9E7SN58</accession>
<name>A0A9E7SN58_9CAUD</name>
<evidence type="ECO:0000313" key="1">
    <source>
        <dbReference type="EMBL" id="USN16347.1"/>
    </source>
</evidence>
<keyword evidence="2" id="KW-1185">Reference proteome</keyword>
<dbReference type="EMBL" id="ON529861">
    <property type="protein sequence ID" value="USN16347.1"/>
    <property type="molecule type" value="Genomic_DNA"/>
</dbReference>
<reference evidence="1" key="1">
    <citation type="submission" date="2022-05" db="EMBL/GenBank/DDBJ databases">
        <authorList>
            <person name="Friedrich I."/>
            <person name="Poehlein A."/>
            <person name="Schneider D."/>
            <person name="Hertel R."/>
            <person name="Daniel R."/>
        </authorList>
    </citation>
    <scope>NUCLEOTIDE SEQUENCE</scope>
</reference>
<protein>
    <submittedName>
        <fullName evidence="1">Uncharacterized protein</fullName>
    </submittedName>
</protein>
<gene>
    <name evidence="1" type="ORF">PLUTO_00310</name>
</gene>
<organism evidence="1 2">
    <name type="scientific">Luteibacter phage vB_LflM-Pluto</name>
    <dbReference type="NCBI Taxonomy" id="2948611"/>
    <lineage>
        <taxon>Viruses</taxon>
        <taxon>Duplodnaviria</taxon>
        <taxon>Heunggongvirae</taxon>
        <taxon>Uroviricota</taxon>
        <taxon>Caudoviricetes</taxon>
        <taxon>Lindbergviridae</taxon>
        <taxon>Plutovirus</taxon>
        <taxon>Plutovirus pluto</taxon>
    </lineage>
</organism>
<dbReference type="Proteomes" id="UP001056883">
    <property type="component" value="Segment"/>
</dbReference>
<evidence type="ECO:0000313" key="2">
    <source>
        <dbReference type="Proteomes" id="UP001056883"/>
    </source>
</evidence>